<evidence type="ECO:0000313" key="1">
    <source>
        <dbReference type="EMBL" id="QOR60453.1"/>
    </source>
</evidence>
<protein>
    <submittedName>
        <fullName evidence="1">Uncharacterized protein</fullName>
    </submittedName>
</protein>
<dbReference type="EMBL" id="MK522038">
    <property type="protein sequence ID" value="QOR60453.1"/>
    <property type="molecule type" value="Genomic_DNA"/>
</dbReference>
<organism evidence="1">
    <name type="scientific">Bathycoccus sp. RCC716 virus 2</name>
    <dbReference type="NCBI Taxonomy" id="2530039"/>
    <lineage>
        <taxon>Viruses</taxon>
        <taxon>Varidnaviria</taxon>
        <taxon>Bamfordvirae</taxon>
        <taxon>Nucleocytoviricota</taxon>
        <taxon>Megaviricetes</taxon>
        <taxon>Algavirales</taxon>
        <taxon>Phycodnaviridae</taxon>
        <taxon>Prasinovirus</taxon>
    </lineage>
</organism>
<accession>A0A7S6SXL0</accession>
<dbReference type="Pfam" id="PF19063">
    <property type="entry name" value="DUF5759"/>
    <property type="match status" value="1"/>
</dbReference>
<dbReference type="InterPro" id="IPR043977">
    <property type="entry name" value="DUF5759"/>
</dbReference>
<reference evidence="1" key="1">
    <citation type="submission" date="2019-02" db="EMBL/GenBank/DDBJ databases">
        <authorList>
            <person name="Bachy C."/>
            <person name="Yung C.-M."/>
            <person name="Roux S."/>
            <person name="Sullivan M.B."/>
            <person name="Worden A.Z."/>
        </authorList>
    </citation>
    <scope>NUCLEOTIDE SEQUENCE</scope>
    <source>
        <strain evidence="1">BII-V2</strain>
    </source>
</reference>
<sequence length="131" mass="15623">MISVDDISRIAEKRNRLRKETYVKLYEQISKKIRQSVELGHKYVFVQIPSFVMGYPHFDRIKATQYLVRQLHIGGFMVQHIGDFELCISWRPRKLKNNTQKKQEDDDDHLEDFPTLVNLKKAANKYRTNAR</sequence>
<name>A0A7S6SXL0_9PHYC</name>
<proteinExistence type="predicted"/>